<gene>
    <name evidence="3" type="ORF">CKJ81_03380</name>
</gene>
<evidence type="ECO:0000256" key="2">
    <source>
        <dbReference type="SAM" id="Phobius"/>
    </source>
</evidence>
<name>A0ABX4HAT1_9CORY</name>
<evidence type="ECO:0000256" key="1">
    <source>
        <dbReference type="ARBA" id="ARBA00009184"/>
    </source>
</evidence>
<dbReference type="PANTHER" id="PTHR43344:SF15">
    <property type="entry name" value="PHOSPHOSERINE PHOSPHATASE SERB1"/>
    <property type="match status" value="1"/>
</dbReference>
<feature type="transmembrane region" description="Helical" evidence="2">
    <location>
        <begin position="356"/>
        <end position="375"/>
    </location>
</feature>
<dbReference type="Gene3D" id="1.20.1440.100">
    <property type="entry name" value="SG protein - dephosphorylation function"/>
    <property type="match status" value="1"/>
</dbReference>
<accession>A0ABX4HAT1</accession>
<evidence type="ECO:0000313" key="3">
    <source>
        <dbReference type="EMBL" id="PAT06486.1"/>
    </source>
</evidence>
<dbReference type="NCBIfam" id="TIGR01490">
    <property type="entry name" value="HAD-SF-IB-hyp1"/>
    <property type="match status" value="1"/>
</dbReference>
<dbReference type="InterPro" id="IPR023214">
    <property type="entry name" value="HAD_sf"/>
</dbReference>
<comment type="caution">
    <text evidence="3">The sequence shown here is derived from an EMBL/GenBank/DDBJ whole genome shotgun (WGS) entry which is preliminary data.</text>
</comment>
<proteinExistence type="inferred from homology"/>
<dbReference type="NCBIfam" id="TIGR01488">
    <property type="entry name" value="HAD-SF-IB"/>
    <property type="match status" value="1"/>
</dbReference>
<dbReference type="PANTHER" id="PTHR43344">
    <property type="entry name" value="PHOSPHOSERINE PHOSPHATASE"/>
    <property type="match status" value="1"/>
</dbReference>
<keyword evidence="2" id="KW-0472">Membrane</keyword>
<dbReference type="Gene3D" id="3.40.50.1000">
    <property type="entry name" value="HAD superfamily/HAD-like"/>
    <property type="match status" value="1"/>
</dbReference>
<dbReference type="InterPro" id="IPR036412">
    <property type="entry name" value="HAD-like_sf"/>
</dbReference>
<keyword evidence="4" id="KW-1185">Reference proteome</keyword>
<evidence type="ECO:0000313" key="4">
    <source>
        <dbReference type="Proteomes" id="UP000218281"/>
    </source>
</evidence>
<dbReference type="InterPro" id="IPR006385">
    <property type="entry name" value="HAD_hydro_SerB1"/>
</dbReference>
<protein>
    <submittedName>
        <fullName evidence="3">HAD-IB family hydrolase</fullName>
    </submittedName>
</protein>
<dbReference type="EMBL" id="NSGO01000003">
    <property type="protein sequence ID" value="PAT06486.1"/>
    <property type="molecule type" value="Genomic_DNA"/>
</dbReference>
<comment type="similarity">
    <text evidence="1">Belongs to the HAD-like hydrolase superfamily. SerB family.</text>
</comment>
<dbReference type="GO" id="GO:0016787">
    <property type="term" value="F:hydrolase activity"/>
    <property type="evidence" value="ECO:0007669"/>
    <property type="project" value="UniProtKB-KW"/>
</dbReference>
<keyword evidence="2" id="KW-0812">Transmembrane</keyword>
<reference evidence="3 4" key="1">
    <citation type="submission" date="2017-08" db="EMBL/GenBank/DDBJ databases">
        <title>Whole genome sequences of 6 clinical strains closest to Corynebacterium imitans.</title>
        <authorList>
            <person name="Bernier A.-M."/>
            <person name="Burdz T."/>
            <person name="Bernard K."/>
        </authorList>
    </citation>
    <scope>NUCLEOTIDE SEQUENCE [LARGE SCALE GENOMIC DNA]</scope>
    <source>
        <strain evidence="3 4">NML93-0607</strain>
    </source>
</reference>
<dbReference type="Proteomes" id="UP000218281">
    <property type="component" value="Unassembled WGS sequence"/>
</dbReference>
<dbReference type="InterPro" id="IPR050582">
    <property type="entry name" value="HAD-like_SerB"/>
</dbReference>
<dbReference type="Pfam" id="PF12710">
    <property type="entry name" value="HAD"/>
    <property type="match status" value="1"/>
</dbReference>
<organism evidence="3 4">
    <name type="scientific">Corynebacterium hadale</name>
    <dbReference type="NCBI Taxonomy" id="2026255"/>
    <lineage>
        <taxon>Bacteria</taxon>
        <taxon>Bacillati</taxon>
        <taxon>Actinomycetota</taxon>
        <taxon>Actinomycetes</taxon>
        <taxon>Mycobacteriales</taxon>
        <taxon>Corynebacteriaceae</taxon>
        <taxon>Corynebacterium</taxon>
    </lineage>
</organism>
<keyword evidence="2" id="KW-1133">Transmembrane helix</keyword>
<sequence length="388" mass="41468">MSSTLFTFGHSLSTETQAVRYSRVPSYLTRTPDRERQDMTEHRDLLAYWSVSHGNFRRFLEDLALPPLDASAQRTAGEAAAAAAIEETFGLTIDDFSLGIDSVGGAFNTAGTPTITPPDPDVPQDTEAAAFFDVDNTLIQGSSLILLAEGLARRRFITVGELFPALLKQIRYRLRGAESHSDIAAGREQALGIVQGKRVDELKALCQEIVERQMLDKAYQDTIELASMHIAAGQQVWLVSATPVQIGQALAKRLGFTGALGTVAEEQDGVFTGRLVGDILHGPGKKHAVAALAAIQRLDLDKCTAYSDSINDLPMLGMVGAPVAVNPDRALRRHARAAGWAVREYRPLRKLARSRVALGVAGAVAVAGVAGVAAVRRGTNHAAAAPEG</sequence>
<dbReference type="CDD" id="cd02612">
    <property type="entry name" value="HAD_PGPPase"/>
    <property type="match status" value="1"/>
</dbReference>
<keyword evidence="3" id="KW-0378">Hydrolase</keyword>
<dbReference type="SUPFAM" id="SSF56784">
    <property type="entry name" value="HAD-like"/>
    <property type="match status" value="1"/>
</dbReference>